<evidence type="ECO:0000313" key="2">
    <source>
        <dbReference type="Proteomes" id="UP000325313"/>
    </source>
</evidence>
<gene>
    <name evidence="1" type="ORF">PGTUg99_003508</name>
</gene>
<reference evidence="1 2" key="1">
    <citation type="submission" date="2019-05" db="EMBL/GenBank/DDBJ databases">
        <title>Emergence of the Ug99 lineage of the wheat stem rust pathogen through somatic hybridization.</title>
        <authorList>
            <person name="Li F."/>
            <person name="Upadhyaya N.M."/>
            <person name="Sperschneider J."/>
            <person name="Matny O."/>
            <person name="Nguyen-Phuc H."/>
            <person name="Mago R."/>
            <person name="Raley C."/>
            <person name="Miller M.E."/>
            <person name="Silverstein K.A.T."/>
            <person name="Henningsen E."/>
            <person name="Hirsch C.D."/>
            <person name="Visser B."/>
            <person name="Pretorius Z.A."/>
            <person name="Steffenson B.J."/>
            <person name="Schwessinger B."/>
            <person name="Dodds P.N."/>
            <person name="Figueroa M."/>
        </authorList>
    </citation>
    <scope>NUCLEOTIDE SEQUENCE [LARGE SCALE GENOMIC DNA]</scope>
    <source>
        <strain evidence="1 2">Ug99</strain>
    </source>
</reference>
<organism evidence="1 2">
    <name type="scientific">Puccinia graminis f. sp. tritici</name>
    <dbReference type="NCBI Taxonomy" id="56615"/>
    <lineage>
        <taxon>Eukaryota</taxon>
        <taxon>Fungi</taxon>
        <taxon>Dikarya</taxon>
        <taxon>Basidiomycota</taxon>
        <taxon>Pucciniomycotina</taxon>
        <taxon>Pucciniomycetes</taxon>
        <taxon>Pucciniales</taxon>
        <taxon>Pucciniaceae</taxon>
        <taxon>Puccinia</taxon>
    </lineage>
</organism>
<dbReference type="AlphaFoldDB" id="A0A5B0RM82"/>
<dbReference type="Proteomes" id="UP000325313">
    <property type="component" value="Unassembled WGS sequence"/>
</dbReference>
<sequence>MPVIQPLDSISIDSAQCKTQEKEALIQQLLSSQNHLSLFTESRNIWTLLLKRYHRKFVHVVLSIQFDNQPVSPQIETQHDLSFVMWVMQGSNSLIKLANPLVLKTIHKLHEIILNKLDISSFNNWKKCLSATLHPKAQQSMTKFATFFVQKHCCNVYSGWYKEL</sequence>
<proteinExistence type="predicted"/>
<comment type="caution">
    <text evidence="1">The sequence shown here is derived from an EMBL/GenBank/DDBJ whole genome shotgun (WGS) entry which is preliminary data.</text>
</comment>
<dbReference type="EMBL" id="VDEP01000171">
    <property type="protein sequence ID" value="KAA1126412.1"/>
    <property type="molecule type" value="Genomic_DNA"/>
</dbReference>
<name>A0A5B0RM82_PUCGR</name>
<evidence type="ECO:0000313" key="1">
    <source>
        <dbReference type="EMBL" id="KAA1126412.1"/>
    </source>
</evidence>
<accession>A0A5B0RM82</accession>
<protein>
    <submittedName>
        <fullName evidence="1">Uncharacterized protein</fullName>
    </submittedName>
</protein>